<proteinExistence type="inferred from homology"/>
<dbReference type="SUPFAM" id="SSF56112">
    <property type="entry name" value="Protein kinase-like (PK-like)"/>
    <property type="match status" value="1"/>
</dbReference>
<dbReference type="PROSITE" id="PS00108">
    <property type="entry name" value="PROTEIN_KINASE_ST"/>
    <property type="match status" value="1"/>
</dbReference>
<dbReference type="Gene3D" id="1.10.510.10">
    <property type="entry name" value="Transferase(Phosphotransferase) domain 1"/>
    <property type="match status" value="1"/>
</dbReference>
<evidence type="ECO:0000256" key="5">
    <source>
        <dbReference type="ARBA" id="ARBA00038035"/>
    </source>
</evidence>
<evidence type="ECO:0000256" key="4">
    <source>
        <dbReference type="ARBA" id="ARBA00022840"/>
    </source>
</evidence>
<reference evidence="11 12" key="1">
    <citation type="submission" date="2024-04" db="EMBL/GenBank/DDBJ databases">
        <title>Tritrichomonas musculus Genome.</title>
        <authorList>
            <person name="Alves-Ferreira E."/>
            <person name="Grigg M."/>
            <person name="Lorenzi H."/>
            <person name="Galac M."/>
        </authorList>
    </citation>
    <scope>NUCLEOTIDE SEQUENCE [LARGE SCALE GENOMIC DNA]</scope>
    <source>
        <strain evidence="11 12">EAF2021</strain>
    </source>
</reference>
<keyword evidence="12" id="KW-1185">Reference proteome</keyword>
<dbReference type="InterPro" id="IPR011009">
    <property type="entry name" value="Kinase-like_dom_sf"/>
</dbReference>
<evidence type="ECO:0000256" key="2">
    <source>
        <dbReference type="ARBA" id="ARBA00022741"/>
    </source>
</evidence>
<dbReference type="PANTHER" id="PTHR48013">
    <property type="entry name" value="DUAL SPECIFICITY MITOGEN-ACTIVATED PROTEIN KINASE KINASE 5-RELATED"/>
    <property type="match status" value="1"/>
</dbReference>
<comment type="catalytic activity">
    <reaction evidence="7">
        <text>L-seryl-[protein] + ATP = O-phospho-L-seryl-[protein] + ADP + H(+)</text>
        <dbReference type="Rhea" id="RHEA:17989"/>
        <dbReference type="Rhea" id="RHEA-COMP:9863"/>
        <dbReference type="Rhea" id="RHEA-COMP:11604"/>
        <dbReference type="ChEBI" id="CHEBI:15378"/>
        <dbReference type="ChEBI" id="CHEBI:29999"/>
        <dbReference type="ChEBI" id="CHEBI:30616"/>
        <dbReference type="ChEBI" id="CHEBI:83421"/>
        <dbReference type="ChEBI" id="CHEBI:456216"/>
        <dbReference type="EC" id="2.7.12.2"/>
    </reaction>
</comment>
<evidence type="ECO:0000313" key="12">
    <source>
        <dbReference type="Proteomes" id="UP001470230"/>
    </source>
</evidence>
<evidence type="ECO:0000256" key="6">
    <source>
        <dbReference type="ARBA" id="ARBA00038999"/>
    </source>
</evidence>
<evidence type="ECO:0000313" key="11">
    <source>
        <dbReference type="EMBL" id="KAK8884757.1"/>
    </source>
</evidence>
<dbReference type="Proteomes" id="UP001470230">
    <property type="component" value="Unassembled WGS sequence"/>
</dbReference>
<dbReference type="EC" id="2.7.12.2" evidence="6"/>
<evidence type="ECO:0000259" key="10">
    <source>
        <dbReference type="PROSITE" id="PS50011"/>
    </source>
</evidence>
<evidence type="ECO:0000256" key="9">
    <source>
        <dbReference type="ARBA" id="ARBA00051693"/>
    </source>
</evidence>
<name>A0ABR2K1D3_9EUKA</name>
<dbReference type="Pfam" id="PF00069">
    <property type="entry name" value="Pkinase"/>
    <property type="match status" value="1"/>
</dbReference>
<keyword evidence="4" id="KW-0067">ATP-binding</keyword>
<organism evidence="11 12">
    <name type="scientific">Tritrichomonas musculus</name>
    <dbReference type="NCBI Taxonomy" id="1915356"/>
    <lineage>
        <taxon>Eukaryota</taxon>
        <taxon>Metamonada</taxon>
        <taxon>Parabasalia</taxon>
        <taxon>Tritrichomonadida</taxon>
        <taxon>Tritrichomonadidae</taxon>
        <taxon>Tritrichomonas</taxon>
    </lineage>
</organism>
<comment type="catalytic activity">
    <reaction evidence="9">
        <text>L-tyrosyl-[protein] + ATP = O-phospho-L-tyrosyl-[protein] + ADP + H(+)</text>
        <dbReference type="Rhea" id="RHEA:10596"/>
        <dbReference type="Rhea" id="RHEA-COMP:10136"/>
        <dbReference type="Rhea" id="RHEA-COMP:20101"/>
        <dbReference type="ChEBI" id="CHEBI:15378"/>
        <dbReference type="ChEBI" id="CHEBI:30616"/>
        <dbReference type="ChEBI" id="CHEBI:46858"/>
        <dbReference type="ChEBI" id="CHEBI:61978"/>
        <dbReference type="ChEBI" id="CHEBI:456216"/>
        <dbReference type="EC" id="2.7.12.2"/>
    </reaction>
</comment>
<comment type="similarity">
    <text evidence="5">Belongs to the protein kinase superfamily. STE Ser/Thr protein kinase family. MAP kinase kinase subfamily.</text>
</comment>
<evidence type="ECO:0000256" key="1">
    <source>
        <dbReference type="ARBA" id="ARBA00022679"/>
    </source>
</evidence>
<accession>A0ABR2K1D3</accession>
<dbReference type="PROSITE" id="PS50011">
    <property type="entry name" value="PROTEIN_KINASE_DOM"/>
    <property type="match status" value="1"/>
</dbReference>
<evidence type="ECO:0000256" key="3">
    <source>
        <dbReference type="ARBA" id="ARBA00022777"/>
    </source>
</evidence>
<protein>
    <recommendedName>
        <fullName evidence="6">mitogen-activated protein kinase kinase</fullName>
        <ecNumber evidence="6">2.7.12.2</ecNumber>
    </recommendedName>
</protein>
<comment type="caution">
    <text evidence="11">The sequence shown here is derived from an EMBL/GenBank/DDBJ whole genome shotgun (WGS) entry which is preliminary data.</text>
</comment>
<comment type="catalytic activity">
    <reaction evidence="8">
        <text>L-threonyl-[protein] + ATP = O-phospho-L-threonyl-[protein] + ADP + H(+)</text>
        <dbReference type="Rhea" id="RHEA:46608"/>
        <dbReference type="Rhea" id="RHEA-COMP:11060"/>
        <dbReference type="Rhea" id="RHEA-COMP:11605"/>
        <dbReference type="ChEBI" id="CHEBI:15378"/>
        <dbReference type="ChEBI" id="CHEBI:30013"/>
        <dbReference type="ChEBI" id="CHEBI:30616"/>
        <dbReference type="ChEBI" id="CHEBI:61977"/>
        <dbReference type="ChEBI" id="CHEBI:456216"/>
        <dbReference type="EC" id="2.7.12.2"/>
    </reaction>
</comment>
<dbReference type="SMART" id="SM00220">
    <property type="entry name" value="S_TKc"/>
    <property type="match status" value="1"/>
</dbReference>
<gene>
    <name evidence="11" type="ORF">M9Y10_043877</name>
</gene>
<dbReference type="PANTHER" id="PTHR48013:SF9">
    <property type="entry name" value="DUAL SPECIFICITY MITOGEN-ACTIVATED PROTEIN KINASE KINASE 5"/>
    <property type="match status" value="1"/>
</dbReference>
<evidence type="ECO:0000256" key="7">
    <source>
        <dbReference type="ARBA" id="ARBA00049014"/>
    </source>
</evidence>
<dbReference type="InterPro" id="IPR008271">
    <property type="entry name" value="Ser/Thr_kinase_AS"/>
</dbReference>
<keyword evidence="1" id="KW-0808">Transferase</keyword>
<keyword evidence="3" id="KW-0418">Kinase</keyword>
<feature type="domain" description="Protein kinase" evidence="10">
    <location>
        <begin position="315"/>
        <end position="577"/>
    </location>
</feature>
<dbReference type="InterPro" id="IPR000719">
    <property type="entry name" value="Prot_kinase_dom"/>
</dbReference>
<keyword evidence="2" id="KW-0547">Nucleotide-binding</keyword>
<evidence type="ECO:0000256" key="8">
    <source>
        <dbReference type="ARBA" id="ARBA00049299"/>
    </source>
</evidence>
<dbReference type="EMBL" id="JAPFFF010000008">
    <property type="protein sequence ID" value="KAK8884757.1"/>
    <property type="molecule type" value="Genomic_DNA"/>
</dbReference>
<sequence>MTYSCRAFNANFPNRYINLGFKKGLDIFSLKKQIIKRSLIASSQKFVTDVMFLKNIDGAPEKTHKKFNTDIFIKEDFKYKTHDEDLFNSVYEKEDAYEIFTKHNVKDFYFLSLFLELEITIKGTNQDHIYKIPLSFDNNVYDDLVTSICSKYNYSRDQIHIFQNNNALDEIDTNVDLKKYQKTGLIIFAFPIQVMFTYIQSRKKPILKYNEPLRFYENQIQNSLNLKSSKLEFSIKGEIIPNHIPIHQILKKYTEDQIIIDIKDVSPKRENTNETQIQAQDQSKIKDLIAYFSSKEVTNLKEANYIIGEDIEEHHKVLERIGEGATSVAYKIIDEETQKVMCKKILKITKTTTYKDLINGVKEFEVLYSINHPCICQAFGYNPTEPVQDSTEENMTTIAIFLEYLEYSLKECLEKKILNDTFKAKIVVEVAHGMNYIHKLKMIHRDLKIENIMLNPVYEAKIIDFGLARVEEISQDSLTKGVGTFHYMSPEMANQEDYDIKTDVYSFGICIYYIFTGKLPDQSLRDKLNGKPIPLPKSSTTISPFCIELISKCTSPRPDDRPAFIDIIEDMKRHSFMLSSNVDSEIVSHRNLELEIINHINEK</sequence>